<evidence type="ECO:0000256" key="1">
    <source>
        <dbReference type="SAM" id="Phobius"/>
    </source>
</evidence>
<dbReference type="EMBL" id="CAEZSR010000191">
    <property type="protein sequence ID" value="CAB4586294.1"/>
    <property type="molecule type" value="Genomic_DNA"/>
</dbReference>
<keyword evidence="1" id="KW-0812">Transmembrane</keyword>
<sequence length="109" mass="11745">MRTRRVPSELVVAVLIAVVGAVDAAIGDAPDLVVLFVAVAVLCAVVLLRSITRRRAVAVRDDVARWLEITAAEQGETMDDLADRAISTYRAALAHDAHDTRDPSREAAR</sequence>
<evidence type="ECO:0000313" key="2">
    <source>
        <dbReference type="EMBL" id="CAB4586294.1"/>
    </source>
</evidence>
<reference evidence="2" key="1">
    <citation type="submission" date="2020-05" db="EMBL/GenBank/DDBJ databases">
        <authorList>
            <person name="Chiriac C."/>
            <person name="Salcher M."/>
            <person name="Ghai R."/>
            <person name="Kavagutti S V."/>
        </authorList>
    </citation>
    <scope>NUCLEOTIDE SEQUENCE</scope>
</reference>
<keyword evidence="1" id="KW-1133">Transmembrane helix</keyword>
<organism evidence="2">
    <name type="scientific">freshwater metagenome</name>
    <dbReference type="NCBI Taxonomy" id="449393"/>
    <lineage>
        <taxon>unclassified sequences</taxon>
        <taxon>metagenomes</taxon>
        <taxon>ecological metagenomes</taxon>
    </lineage>
</organism>
<name>A0A6J6FH22_9ZZZZ</name>
<gene>
    <name evidence="2" type="ORF">UFOPK1493_03440</name>
</gene>
<accession>A0A6J6FH22</accession>
<keyword evidence="1" id="KW-0472">Membrane</keyword>
<proteinExistence type="predicted"/>
<dbReference type="AlphaFoldDB" id="A0A6J6FH22"/>
<feature type="transmembrane region" description="Helical" evidence="1">
    <location>
        <begin position="34"/>
        <end position="51"/>
    </location>
</feature>
<protein>
    <submittedName>
        <fullName evidence="2">Unannotated protein</fullName>
    </submittedName>
</protein>